<keyword evidence="9" id="KW-1185">Reference proteome</keyword>
<dbReference type="InterPro" id="IPR045176">
    <property type="entry name" value="Got1"/>
</dbReference>
<comment type="similarity">
    <text evidence="6">Belongs to the GOT1 family.</text>
</comment>
<keyword evidence="3 7" id="KW-1133">Transmembrane helix</keyword>
<feature type="transmembrane region" description="Helical" evidence="7">
    <location>
        <begin position="70"/>
        <end position="89"/>
    </location>
</feature>
<dbReference type="AlphaFoldDB" id="A0A4U5MCR0"/>
<keyword evidence="2 7" id="KW-0812">Transmembrane</keyword>
<sequence>MNFELSTSKQIGVGLALFGVTFFGLGILFFLDAALLAIGNVLFLSGMTLVIGVQRTMAFFLRLHRAKGTGLFFGGILLVMLKWTLFGIIAELWGFVSLFGGFLPDTINVLRRMPVIGGILALPGLSHVLDRLAPSKYPI</sequence>
<protein>
    <submittedName>
        <fullName evidence="8">Uncharacterized protein</fullName>
    </submittedName>
</protein>
<evidence type="ECO:0000313" key="9">
    <source>
        <dbReference type="Proteomes" id="UP000298663"/>
    </source>
</evidence>
<reference evidence="8 9" key="2">
    <citation type="journal article" date="2019" name="G3 (Bethesda)">
        <title>Hybrid Assembly of the Genome of the Entomopathogenic Nematode Steinernema carpocapsae Identifies the X-Chromosome.</title>
        <authorList>
            <person name="Serra L."/>
            <person name="Macchietto M."/>
            <person name="Macias-Munoz A."/>
            <person name="McGill C.J."/>
            <person name="Rodriguez I.M."/>
            <person name="Rodriguez B."/>
            <person name="Murad R."/>
            <person name="Mortazavi A."/>
        </authorList>
    </citation>
    <scope>NUCLEOTIDE SEQUENCE [LARGE SCALE GENOMIC DNA]</scope>
    <source>
        <strain evidence="8 9">ALL</strain>
    </source>
</reference>
<comment type="subcellular location">
    <subcellularLocation>
        <location evidence="1">Golgi apparatus membrane</location>
        <topology evidence="1">Multi-pass membrane protein</topology>
    </subcellularLocation>
</comment>
<feature type="transmembrane region" description="Helical" evidence="7">
    <location>
        <begin position="37"/>
        <end position="58"/>
    </location>
</feature>
<dbReference type="EMBL" id="AZBU02000008">
    <property type="protein sequence ID" value="TKR66900.1"/>
    <property type="molecule type" value="Genomic_DNA"/>
</dbReference>
<dbReference type="GO" id="GO:0006888">
    <property type="term" value="P:endoplasmic reticulum to Golgi vesicle-mediated transport"/>
    <property type="evidence" value="ECO:0007669"/>
    <property type="project" value="InterPro"/>
</dbReference>
<dbReference type="GO" id="GO:0005829">
    <property type="term" value="C:cytosol"/>
    <property type="evidence" value="ECO:0007669"/>
    <property type="project" value="GOC"/>
</dbReference>
<evidence type="ECO:0000256" key="7">
    <source>
        <dbReference type="SAM" id="Phobius"/>
    </source>
</evidence>
<comment type="caution">
    <text evidence="8">The sequence shown here is derived from an EMBL/GenBank/DDBJ whole genome shotgun (WGS) entry which is preliminary data.</text>
</comment>
<dbReference type="InterPro" id="IPR007305">
    <property type="entry name" value="Vesicle_transpt_Got1/SFT2"/>
</dbReference>
<dbReference type="GO" id="GO:0042147">
    <property type="term" value="P:retrograde transport, endosome to Golgi"/>
    <property type="evidence" value="ECO:0007669"/>
    <property type="project" value="InterPro"/>
</dbReference>
<evidence type="ECO:0000256" key="4">
    <source>
        <dbReference type="ARBA" id="ARBA00023034"/>
    </source>
</evidence>
<accession>A0A4U5MCR0</accession>
<organism evidence="8 9">
    <name type="scientific">Steinernema carpocapsae</name>
    <name type="common">Entomopathogenic nematode</name>
    <dbReference type="NCBI Taxonomy" id="34508"/>
    <lineage>
        <taxon>Eukaryota</taxon>
        <taxon>Metazoa</taxon>
        <taxon>Ecdysozoa</taxon>
        <taxon>Nematoda</taxon>
        <taxon>Chromadorea</taxon>
        <taxon>Rhabditida</taxon>
        <taxon>Tylenchina</taxon>
        <taxon>Panagrolaimomorpha</taxon>
        <taxon>Strongyloidoidea</taxon>
        <taxon>Steinernematidae</taxon>
        <taxon>Steinernema</taxon>
    </lineage>
</organism>
<evidence type="ECO:0000256" key="2">
    <source>
        <dbReference type="ARBA" id="ARBA00022692"/>
    </source>
</evidence>
<gene>
    <name evidence="8" type="ORF">L596_023127</name>
</gene>
<keyword evidence="5 7" id="KW-0472">Membrane</keyword>
<dbReference type="STRING" id="34508.A0A4U5MCR0"/>
<keyword evidence="4" id="KW-0333">Golgi apparatus</keyword>
<reference evidence="8 9" key="1">
    <citation type="journal article" date="2015" name="Genome Biol.">
        <title>Comparative genomics of Steinernema reveals deeply conserved gene regulatory networks.</title>
        <authorList>
            <person name="Dillman A.R."/>
            <person name="Macchietto M."/>
            <person name="Porter C.F."/>
            <person name="Rogers A."/>
            <person name="Williams B."/>
            <person name="Antoshechkin I."/>
            <person name="Lee M.M."/>
            <person name="Goodwin Z."/>
            <person name="Lu X."/>
            <person name="Lewis E.E."/>
            <person name="Goodrich-Blair H."/>
            <person name="Stock S.P."/>
            <person name="Adams B.J."/>
            <person name="Sternberg P.W."/>
            <person name="Mortazavi A."/>
        </authorList>
    </citation>
    <scope>NUCLEOTIDE SEQUENCE [LARGE SCALE GENOMIC DNA]</scope>
    <source>
        <strain evidence="8 9">ALL</strain>
    </source>
</reference>
<dbReference type="OrthoDB" id="204784at2759"/>
<dbReference type="Proteomes" id="UP000298663">
    <property type="component" value="Unassembled WGS sequence"/>
</dbReference>
<feature type="transmembrane region" description="Helical" evidence="7">
    <location>
        <begin position="109"/>
        <end position="129"/>
    </location>
</feature>
<dbReference type="PANTHER" id="PTHR21493">
    <property type="entry name" value="CGI-141-RELATED/LIPASE CONTAINING PROTEIN"/>
    <property type="match status" value="1"/>
</dbReference>
<dbReference type="GO" id="GO:0005783">
    <property type="term" value="C:endoplasmic reticulum"/>
    <property type="evidence" value="ECO:0007669"/>
    <property type="project" value="TreeGrafter"/>
</dbReference>
<evidence type="ECO:0000256" key="5">
    <source>
        <dbReference type="ARBA" id="ARBA00023136"/>
    </source>
</evidence>
<feature type="transmembrane region" description="Helical" evidence="7">
    <location>
        <begin position="12"/>
        <end position="31"/>
    </location>
</feature>
<dbReference type="GO" id="GO:0000139">
    <property type="term" value="C:Golgi membrane"/>
    <property type="evidence" value="ECO:0007669"/>
    <property type="project" value="UniProtKB-SubCell"/>
</dbReference>
<evidence type="ECO:0000256" key="3">
    <source>
        <dbReference type="ARBA" id="ARBA00022989"/>
    </source>
</evidence>
<name>A0A4U5MCR0_STECR</name>
<proteinExistence type="inferred from homology"/>
<evidence type="ECO:0000256" key="1">
    <source>
        <dbReference type="ARBA" id="ARBA00004653"/>
    </source>
</evidence>
<evidence type="ECO:0000313" key="8">
    <source>
        <dbReference type="EMBL" id="TKR66900.1"/>
    </source>
</evidence>
<dbReference type="Pfam" id="PF04178">
    <property type="entry name" value="Got1"/>
    <property type="match status" value="1"/>
</dbReference>
<dbReference type="PANTHER" id="PTHR21493:SF9">
    <property type="entry name" value="GOLGI TRANSPORT PROTEIN 1-RELATED"/>
    <property type="match status" value="1"/>
</dbReference>
<evidence type="ECO:0000256" key="6">
    <source>
        <dbReference type="ARBA" id="ARBA00025799"/>
    </source>
</evidence>